<dbReference type="GO" id="GO:0006281">
    <property type="term" value="P:DNA repair"/>
    <property type="evidence" value="ECO:0007669"/>
    <property type="project" value="UniProtKB-KW"/>
</dbReference>
<dbReference type="InterPro" id="IPR051055">
    <property type="entry name" value="PIF1_helicase"/>
</dbReference>
<dbReference type="InterPro" id="IPR003593">
    <property type="entry name" value="AAA+_ATPase"/>
</dbReference>
<accession>D8U7K0</accession>
<dbReference type="eggNOG" id="KOG0987">
    <property type="taxonomic scope" value="Eukaryota"/>
</dbReference>
<keyword evidence="3" id="KW-0472">Membrane</keyword>
<dbReference type="EMBL" id="GL378365">
    <property type="protein sequence ID" value="EFJ44312.1"/>
    <property type="molecule type" value="Genomic_DNA"/>
</dbReference>
<name>D8U7K0_VOLCA</name>
<feature type="compositionally biased region" description="Low complexity" evidence="2">
    <location>
        <begin position="1007"/>
        <end position="1020"/>
    </location>
</feature>
<comment type="catalytic activity">
    <reaction evidence="1">
        <text>ATP + H2O = ADP + phosphate + H(+)</text>
        <dbReference type="Rhea" id="RHEA:13065"/>
        <dbReference type="ChEBI" id="CHEBI:15377"/>
        <dbReference type="ChEBI" id="CHEBI:15378"/>
        <dbReference type="ChEBI" id="CHEBI:30616"/>
        <dbReference type="ChEBI" id="CHEBI:43474"/>
        <dbReference type="ChEBI" id="CHEBI:456216"/>
        <dbReference type="EC" id="5.6.2.3"/>
    </reaction>
</comment>
<proteinExistence type="inferred from homology"/>
<keyword evidence="1" id="KW-0378">Hydrolase</keyword>
<dbReference type="RefSeq" id="XP_002954671.1">
    <property type="nucleotide sequence ID" value="XM_002954625.1"/>
</dbReference>
<dbReference type="SUPFAM" id="SSF52540">
    <property type="entry name" value="P-loop containing nucleoside triphosphate hydrolases"/>
    <property type="match status" value="2"/>
</dbReference>
<keyword evidence="1" id="KW-0227">DNA damage</keyword>
<dbReference type="PANTHER" id="PTHR47642">
    <property type="entry name" value="ATP-DEPENDENT DNA HELICASE"/>
    <property type="match status" value="1"/>
</dbReference>
<dbReference type="KEGG" id="vcn:VOLCADRAFT_106463"/>
<organism evidence="6">
    <name type="scientific">Volvox carteri f. nagariensis</name>
    <dbReference type="NCBI Taxonomy" id="3068"/>
    <lineage>
        <taxon>Eukaryota</taxon>
        <taxon>Viridiplantae</taxon>
        <taxon>Chlorophyta</taxon>
        <taxon>core chlorophytes</taxon>
        <taxon>Chlorophyceae</taxon>
        <taxon>CS clade</taxon>
        <taxon>Chlamydomonadales</taxon>
        <taxon>Volvocaceae</taxon>
        <taxon>Volvox</taxon>
    </lineage>
</organism>
<dbReference type="Pfam" id="PF05970">
    <property type="entry name" value="PIF1"/>
    <property type="match status" value="1"/>
</dbReference>
<comment type="similarity">
    <text evidence="1">Belongs to the helicase family.</text>
</comment>
<dbReference type="InterPro" id="IPR027417">
    <property type="entry name" value="P-loop_NTPase"/>
</dbReference>
<feature type="region of interest" description="Disordered" evidence="2">
    <location>
        <begin position="1007"/>
        <end position="1036"/>
    </location>
</feature>
<comment type="cofactor">
    <cofactor evidence="1">
        <name>Mg(2+)</name>
        <dbReference type="ChEBI" id="CHEBI:18420"/>
    </cofactor>
</comment>
<feature type="transmembrane region" description="Helical" evidence="3">
    <location>
        <begin position="33"/>
        <end position="52"/>
    </location>
</feature>
<dbReference type="GO" id="GO:0006310">
    <property type="term" value="P:DNA recombination"/>
    <property type="evidence" value="ECO:0007669"/>
    <property type="project" value="UniProtKB-KW"/>
</dbReference>
<keyword evidence="1" id="KW-0067">ATP-binding</keyword>
<dbReference type="GO" id="GO:0043139">
    <property type="term" value="F:5'-3' DNA helicase activity"/>
    <property type="evidence" value="ECO:0007669"/>
    <property type="project" value="UniProtKB-EC"/>
</dbReference>
<dbReference type="GO" id="GO:0000723">
    <property type="term" value="P:telomere maintenance"/>
    <property type="evidence" value="ECO:0007669"/>
    <property type="project" value="InterPro"/>
</dbReference>
<sequence length="1060" mass="117413">MDAAENLEQVFSVHMAAPAFCAYGRSLDAIDQLRIGLVDVGLGFFSAAFGFVAGKYLAYRAKCLFSVWTLCKPYLLLMYVLRQSARLQEQNTEAVLERALLDYKSQNPNASDEDAIHHILKHKLPATLPNTPAWHRSNLQDLLCMVDRFGMPSFFLTLTTDEVSATRWPEVQSLEQKLQDFCAGFTWQDAPAENAFIAHKRVQSFMTDVLKAGRGAVQDGGALGRVTNWVYYRPSWAHRNVVPYHPTLALLWGAHMNIQRINSATWSFYVLKYAMKTEPMGNVDLTAVSRVALGVPADSSTGAAGRDYFVRLASAYLAATVISPTLAYLTAANIHTVTMSVGVQYIDSSPPTSRTRRVLQTGPIGRTHGHLHLSMPPVDIYTLRPACLEDVAFYDYFTKYRVYDGDGCPRGGIFCGLATNGQRVFRMAEPRLVRFTDVNPAYNPEAFFYNLLLKQVPFRHERCLLSPQNASQTYFEECQLRELVKDMADLERYVQAYGEYHLYESDRRHALLATLLAKYSPDEGLDLLGDDLLDTLAGGELPMPAPRPTPEGQPMLQQNRDQRALQGRLDALAAEFGDLDELPFTPQQETAVNAILAQQAGIVVLSGGPGCGKTFVTKKLTRLLRAAGKSVHLSASTGAAAVRLSQFATTNHTAFNLPVSQQHRPTACMRQMRTTDVRVQVLQAADVLILDEFSMMTAEHLMHILITLWHASEEPSIEAMLRNKLIILVGDDAQLAPVCKHQRMHEDEPAATAVCRHCHISASPYWHTATRLNLSVSVRHAKDPAYSSLLDIIRQRAPTQAELDAVFGVCTPDNVHFISESQVAATCDADTTVLCTHREDALQHNLAILRRHPRRNAMLALDQWLQEPTFRTLPCVAVAANGATGTVVELQFDTDGHVDKVKVQLATTGKTITLGRSITRYKILNGVRYFKSTFPLCLAWAITTHRAQGATLATRTIIHARDAFTPGLLYVMLSRVTESRLIKIVGSLSPSLFNPVILPWTTNPIANTTAPTADPSQPAAVPAPAPEDPHHVQGQRDKRLYEALARPLHCTLLVNPVQPG</sequence>
<dbReference type="STRING" id="3068.D8U7K0"/>
<dbReference type="InterPro" id="IPR010285">
    <property type="entry name" value="DNA_helicase_pif1-like_DEAD"/>
</dbReference>
<feature type="domain" description="AAA+ ATPase" evidence="4">
    <location>
        <begin position="599"/>
        <end position="731"/>
    </location>
</feature>
<dbReference type="Proteomes" id="UP000001058">
    <property type="component" value="Unassembled WGS sequence"/>
</dbReference>
<dbReference type="GeneID" id="9625060"/>
<dbReference type="OrthoDB" id="547730at2759"/>
<keyword evidence="3" id="KW-0812">Transmembrane</keyword>
<dbReference type="AlphaFoldDB" id="D8U7K0"/>
<evidence type="ECO:0000256" key="3">
    <source>
        <dbReference type="SAM" id="Phobius"/>
    </source>
</evidence>
<dbReference type="InterPro" id="IPR025476">
    <property type="entry name" value="Helitron_helicase-like"/>
</dbReference>
<keyword evidence="1" id="KW-0233">DNA recombination</keyword>
<dbReference type="EC" id="5.6.2.3" evidence="1"/>
<dbReference type="InParanoid" id="D8U7K0"/>
<dbReference type="GO" id="GO:0005524">
    <property type="term" value="F:ATP binding"/>
    <property type="evidence" value="ECO:0007669"/>
    <property type="project" value="UniProtKB-KW"/>
</dbReference>
<keyword evidence="1" id="KW-0547">Nucleotide-binding</keyword>
<dbReference type="SMART" id="SM00382">
    <property type="entry name" value="AAA"/>
    <property type="match status" value="1"/>
</dbReference>
<feature type="transmembrane region" description="Helical" evidence="3">
    <location>
        <begin position="64"/>
        <end position="81"/>
    </location>
</feature>
<keyword evidence="1" id="KW-0234">DNA repair</keyword>
<dbReference type="GO" id="GO:0016887">
    <property type="term" value="F:ATP hydrolysis activity"/>
    <property type="evidence" value="ECO:0007669"/>
    <property type="project" value="RHEA"/>
</dbReference>
<protein>
    <recommendedName>
        <fullName evidence="1">ATP-dependent DNA helicase</fullName>
        <ecNumber evidence="1">5.6.2.3</ecNumber>
    </recommendedName>
</protein>
<evidence type="ECO:0000259" key="4">
    <source>
        <dbReference type="SMART" id="SM00382"/>
    </source>
</evidence>
<evidence type="ECO:0000256" key="1">
    <source>
        <dbReference type="RuleBase" id="RU363044"/>
    </source>
</evidence>
<keyword evidence="1" id="KW-0347">Helicase</keyword>
<dbReference type="PANTHER" id="PTHR47642:SF5">
    <property type="entry name" value="ATP-DEPENDENT DNA HELICASE"/>
    <property type="match status" value="1"/>
</dbReference>
<dbReference type="Pfam" id="PF14214">
    <property type="entry name" value="Helitron_like_N"/>
    <property type="match status" value="1"/>
</dbReference>
<evidence type="ECO:0000256" key="2">
    <source>
        <dbReference type="SAM" id="MobiDB-lite"/>
    </source>
</evidence>
<evidence type="ECO:0000313" key="6">
    <source>
        <dbReference type="Proteomes" id="UP000001058"/>
    </source>
</evidence>
<gene>
    <name evidence="5" type="ORF">VOLCADRAFT_106463</name>
</gene>
<keyword evidence="3" id="KW-1133">Transmembrane helix</keyword>
<evidence type="ECO:0000313" key="5">
    <source>
        <dbReference type="EMBL" id="EFJ44312.1"/>
    </source>
</evidence>
<dbReference type="CDD" id="cd18809">
    <property type="entry name" value="SF1_C_RecD"/>
    <property type="match status" value="1"/>
</dbReference>
<reference evidence="5 6" key="1">
    <citation type="journal article" date="2010" name="Science">
        <title>Genomic analysis of organismal complexity in the multicellular green alga Volvox carteri.</title>
        <authorList>
            <person name="Prochnik S.E."/>
            <person name="Umen J."/>
            <person name="Nedelcu A.M."/>
            <person name="Hallmann A."/>
            <person name="Miller S.M."/>
            <person name="Nishii I."/>
            <person name="Ferris P."/>
            <person name="Kuo A."/>
            <person name="Mitros T."/>
            <person name="Fritz-Laylin L.K."/>
            <person name="Hellsten U."/>
            <person name="Chapman J."/>
            <person name="Simakov O."/>
            <person name="Rensing S.A."/>
            <person name="Terry A."/>
            <person name="Pangilinan J."/>
            <person name="Kapitonov V."/>
            <person name="Jurka J."/>
            <person name="Salamov A."/>
            <person name="Shapiro H."/>
            <person name="Schmutz J."/>
            <person name="Grimwood J."/>
            <person name="Lindquist E."/>
            <person name="Lucas S."/>
            <person name="Grigoriev I.V."/>
            <person name="Schmitt R."/>
            <person name="Kirk D."/>
            <person name="Rokhsar D.S."/>
        </authorList>
    </citation>
    <scope>NUCLEOTIDE SEQUENCE [LARGE SCALE GENOMIC DNA]</scope>
    <source>
        <strain evidence="6">f. Nagariensis / Eve</strain>
    </source>
</reference>
<keyword evidence="6" id="KW-1185">Reference proteome</keyword>
<dbReference type="Gene3D" id="3.40.50.300">
    <property type="entry name" value="P-loop containing nucleotide triphosphate hydrolases"/>
    <property type="match status" value="1"/>
</dbReference>
<feature type="compositionally biased region" description="Basic and acidic residues" evidence="2">
    <location>
        <begin position="1027"/>
        <end position="1036"/>
    </location>
</feature>